<dbReference type="Pfam" id="PF01636">
    <property type="entry name" value="APH"/>
    <property type="match status" value="1"/>
</dbReference>
<evidence type="ECO:0000259" key="1">
    <source>
        <dbReference type="Pfam" id="PF01636"/>
    </source>
</evidence>
<dbReference type="RefSeq" id="WP_252591147.1">
    <property type="nucleotide sequence ID" value="NZ_CP099489.1"/>
</dbReference>
<protein>
    <submittedName>
        <fullName evidence="2">Aminoglycoside phosphotransferase family protein</fullName>
    </submittedName>
</protein>
<dbReference type="InterPro" id="IPR002575">
    <property type="entry name" value="Aminoglycoside_PTrfase"/>
</dbReference>
<proteinExistence type="predicted"/>
<feature type="domain" description="Aminoglycoside phosphotransferase" evidence="1">
    <location>
        <begin position="180"/>
        <end position="350"/>
    </location>
</feature>
<organism evidence="2 3">
    <name type="scientific">Ornithinimicrobium faecis</name>
    <dbReference type="NCBI Taxonomy" id="2934158"/>
    <lineage>
        <taxon>Bacteria</taxon>
        <taxon>Bacillati</taxon>
        <taxon>Actinomycetota</taxon>
        <taxon>Actinomycetes</taxon>
        <taxon>Micrococcales</taxon>
        <taxon>Ornithinimicrobiaceae</taxon>
        <taxon>Ornithinimicrobium</taxon>
    </lineage>
</organism>
<accession>A0ABY4YP07</accession>
<dbReference type="Proteomes" id="UP001056455">
    <property type="component" value="Chromosome"/>
</dbReference>
<keyword evidence="3" id="KW-1185">Reference proteome</keyword>
<gene>
    <name evidence="2" type="ORF">NF556_11895</name>
</gene>
<dbReference type="EMBL" id="CP099489">
    <property type="protein sequence ID" value="USQ78349.1"/>
    <property type="molecule type" value="Genomic_DNA"/>
</dbReference>
<dbReference type="InterPro" id="IPR011009">
    <property type="entry name" value="Kinase-like_dom_sf"/>
</dbReference>
<dbReference type="Gene3D" id="3.90.1200.10">
    <property type="match status" value="1"/>
</dbReference>
<reference evidence="2" key="1">
    <citation type="submission" date="2022-06" db="EMBL/GenBank/DDBJ databases">
        <title>Ornithinimicrobium HY1793.</title>
        <authorList>
            <person name="Huang Y."/>
        </authorList>
    </citation>
    <scope>NUCLEOTIDE SEQUENCE</scope>
    <source>
        <strain evidence="2">HY1793</strain>
    </source>
</reference>
<evidence type="ECO:0000313" key="3">
    <source>
        <dbReference type="Proteomes" id="UP001056455"/>
    </source>
</evidence>
<dbReference type="SUPFAM" id="SSF56112">
    <property type="entry name" value="Protein kinase-like (PK-like)"/>
    <property type="match status" value="1"/>
</dbReference>
<name>A0ABY4YP07_9MICO</name>
<sequence>MNRPIPLTDRQWTASLTDESLPVLPELLTDQVPGPLAAVAAAAGGSVTAVVVSQVTWWPGRSATVSWDSIIEGGSLAGRATFVGTTLKAPPEAVTVGDGEESVAVWRVPHDPFLPALAHVLQPEVAASVVAGLGGQITEPHTRLRAYRPSRRAVIEVTGQGHKVYLKLVKPRRLAALHQRHLDLEGVLPVPEPLGINRDLGLLAMRSMTGSTLRDVLEDPNGRLPRPEVIAGLPGTLPRLARTADVHSSIEALPRVAELLRRLLPMEADRIDRLEEAIGTDDVTDRVPAHGDYHEAQLLVEDGRVSGILDVDTLGVARPGDDPGTMLGHLAVWHTMSAQPDRIAAYATDLQQRWESTLDPRDLRLRAAARILGLAAGPFRVQQEGWPVETSRRLALAEQWVQSAESA</sequence>
<evidence type="ECO:0000313" key="2">
    <source>
        <dbReference type="EMBL" id="USQ78349.1"/>
    </source>
</evidence>